<sequence length="44" mass="4849">MIGHAVAPLRVGHRQVFGVVKHLNAVDLDRRMLADEDVVVEVGE</sequence>
<gene>
    <name evidence="1" type="ORF">Tci_929454</name>
</gene>
<name>A0A699XC88_TANCI</name>
<comment type="caution">
    <text evidence="1">The sequence shown here is derived from an EMBL/GenBank/DDBJ whole genome shotgun (WGS) entry which is preliminary data.</text>
</comment>
<organism evidence="1">
    <name type="scientific">Tanacetum cinerariifolium</name>
    <name type="common">Dalmatian daisy</name>
    <name type="synonym">Chrysanthemum cinerariifolium</name>
    <dbReference type="NCBI Taxonomy" id="118510"/>
    <lineage>
        <taxon>Eukaryota</taxon>
        <taxon>Viridiplantae</taxon>
        <taxon>Streptophyta</taxon>
        <taxon>Embryophyta</taxon>
        <taxon>Tracheophyta</taxon>
        <taxon>Spermatophyta</taxon>
        <taxon>Magnoliopsida</taxon>
        <taxon>eudicotyledons</taxon>
        <taxon>Gunneridae</taxon>
        <taxon>Pentapetalae</taxon>
        <taxon>asterids</taxon>
        <taxon>campanulids</taxon>
        <taxon>Asterales</taxon>
        <taxon>Asteraceae</taxon>
        <taxon>Asteroideae</taxon>
        <taxon>Anthemideae</taxon>
        <taxon>Anthemidinae</taxon>
        <taxon>Tanacetum</taxon>
    </lineage>
</organism>
<dbReference type="EMBL" id="BKCJ011841654">
    <property type="protein sequence ID" value="GFD57485.1"/>
    <property type="molecule type" value="Genomic_DNA"/>
</dbReference>
<dbReference type="AlphaFoldDB" id="A0A699XC88"/>
<feature type="non-terminal residue" evidence="1">
    <location>
        <position position="44"/>
    </location>
</feature>
<reference evidence="1" key="1">
    <citation type="journal article" date="2019" name="Sci. Rep.">
        <title>Draft genome of Tanacetum cinerariifolium, the natural source of mosquito coil.</title>
        <authorList>
            <person name="Yamashiro T."/>
            <person name="Shiraishi A."/>
            <person name="Satake H."/>
            <person name="Nakayama K."/>
        </authorList>
    </citation>
    <scope>NUCLEOTIDE SEQUENCE</scope>
</reference>
<accession>A0A699XC88</accession>
<proteinExistence type="predicted"/>
<protein>
    <submittedName>
        <fullName evidence="1">Uncharacterized protein</fullName>
    </submittedName>
</protein>
<evidence type="ECO:0000313" key="1">
    <source>
        <dbReference type="EMBL" id="GFD57485.1"/>
    </source>
</evidence>